<dbReference type="SMART" id="SM01027">
    <property type="entry name" value="Beta-Casp"/>
    <property type="match status" value="1"/>
</dbReference>
<dbReference type="Gene3D" id="3.40.50.10890">
    <property type="match status" value="1"/>
</dbReference>
<dbReference type="EMBL" id="JRLV01000005">
    <property type="protein sequence ID" value="KGO82679.1"/>
    <property type="molecule type" value="Genomic_DNA"/>
</dbReference>
<dbReference type="InterPro" id="IPR036866">
    <property type="entry name" value="RibonucZ/Hydroxyglut_hydro"/>
</dbReference>
<evidence type="ECO:0000313" key="4">
    <source>
        <dbReference type="EMBL" id="KGO82679.1"/>
    </source>
</evidence>
<evidence type="ECO:0000256" key="1">
    <source>
        <dbReference type="ARBA" id="ARBA00022801"/>
    </source>
</evidence>
<dbReference type="InterPro" id="IPR050698">
    <property type="entry name" value="MBL"/>
</dbReference>
<sequence>MCNMKIKFLGGAGTVTGSKTLVESNGVRFLVDCGLFQGLKALRELNWEVLPVPAETIDYVLLTHGHLDHCGWLPKLVAQGFKGKIYCTRPTKEIAKLILLDSAKIQEEEAAKANNKKFSKHKVAKPLYTVEQAEEVFPLFRVIKPNETFNIDAEISVTYTNAGHIIGACSITVEAEGKTLVFSGDVGRDNDVLMFPPTKPKKADYVFLESTYGNRLHPDTDPKLELETYINNTFHKDGTVIIPGFAVERAQSIMYLLWQLKKENRIPDIPYILDTPMGANVLGVFNENPQWHKLSAHECIEMTKMFSVITDYEDTIKVIFDDRPKVVIAASGMATGGRVLSYFERYIGLPNTTVIFVGYQGEGTRGRKLLEGYETIKIYGQHYPVEANILQIEGLSAHGDQQDLVNWLSALENKPERIFLVHGENEPADELRLKIKERYGYECNIPFMHGEAEI</sequence>
<evidence type="ECO:0000313" key="5">
    <source>
        <dbReference type="Proteomes" id="UP000030129"/>
    </source>
</evidence>
<dbReference type="Pfam" id="PF07521">
    <property type="entry name" value="RMMBL"/>
    <property type="match status" value="1"/>
</dbReference>
<dbReference type="AlphaFoldDB" id="A0A0A2LRY5"/>
<proteinExistence type="predicted"/>
<accession>A0A0A2LRY5</accession>
<dbReference type="SUPFAM" id="SSF56281">
    <property type="entry name" value="Metallo-hydrolase/oxidoreductase"/>
    <property type="match status" value="1"/>
</dbReference>
<dbReference type="Pfam" id="PF10996">
    <property type="entry name" value="Beta-Casp"/>
    <property type="match status" value="1"/>
</dbReference>
<gene>
    <name evidence="4" type="ORF">Q763_06200</name>
</gene>
<dbReference type="InterPro" id="IPR022712">
    <property type="entry name" value="Beta_Casp"/>
</dbReference>
<name>A0A0A2LRY5_9FLAO</name>
<evidence type="ECO:0000259" key="2">
    <source>
        <dbReference type="SMART" id="SM00849"/>
    </source>
</evidence>
<keyword evidence="1" id="KW-0378">Hydrolase</keyword>
<dbReference type="PANTHER" id="PTHR11203">
    <property type="entry name" value="CLEAVAGE AND POLYADENYLATION SPECIFICITY FACTOR FAMILY MEMBER"/>
    <property type="match status" value="1"/>
</dbReference>
<dbReference type="SMART" id="SM00849">
    <property type="entry name" value="Lactamase_B"/>
    <property type="match status" value="1"/>
</dbReference>
<comment type="caution">
    <text evidence="4">The sequence shown here is derived from an EMBL/GenBank/DDBJ whole genome shotgun (WGS) entry which is preliminary data.</text>
</comment>
<reference evidence="4 5" key="1">
    <citation type="submission" date="2013-09" db="EMBL/GenBank/DDBJ databases">
        <authorList>
            <person name="Zeng Z."/>
            <person name="Chen C."/>
        </authorList>
    </citation>
    <scope>NUCLEOTIDE SEQUENCE [LARGE SCALE GENOMIC DNA]</scope>
    <source>
        <strain evidence="4 5">F44-8</strain>
    </source>
</reference>
<dbReference type="InterPro" id="IPR011108">
    <property type="entry name" value="RMMBL"/>
</dbReference>
<evidence type="ECO:0000259" key="3">
    <source>
        <dbReference type="SMART" id="SM01027"/>
    </source>
</evidence>
<dbReference type="CDD" id="cd16295">
    <property type="entry name" value="TTHA0252-CPSF-like_MBL-fold"/>
    <property type="match status" value="1"/>
</dbReference>
<organism evidence="4 5">
    <name type="scientific">Flavobacterium beibuense F44-8</name>
    <dbReference type="NCBI Taxonomy" id="1406840"/>
    <lineage>
        <taxon>Bacteria</taxon>
        <taxon>Pseudomonadati</taxon>
        <taxon>Bacteroidota</taxon>
        <taxon>Flavobacteriia</taxon>
        <taxon>Flavobacteriales</taxon>
        <taxon>Flavobacteriaceae</taxon>
        <taxon>Flavobacterium</taxon>
    </lineage>
</organism>
<dbReference type="InterPro" id="IPR001279">
    <property type="entry name" value="Metallo-B-lactamas"/>
</dbReference>
<dbReference type="Gene3D" id="3.60.15.10">
    <property type="entry name" value="Ribonuclease Z/Hydroxyacylglutathione hydrolase-like"/>
    <property type="match status" value="1"/>
</dbReference>
<dbReference type="GO" id="GO:0016787">
    <property type="term" value="F:hydrolase activity"/>
    <property type="evidence" value="ECO:0007669"/>
    <property type="project" value="UniProtKB-KW"/>
</dbReference>
<protein>
    <submittedName>
        <fullName evidence="4">Metallo-beta-lactamase</fullName>
    </submittedName>
</protein>
<keyword evidence="5" id="KW-1185">Reference proteome</keyword>
<dbReference type="Proteomes" id="UP000030129">
    <property type="component" value="Unassembled WGS sequence"/>
</dbReference>
<dbReference type="eggNOG" id="COG1236">
    <property type="taxonomic scope" value="Bacteria"/>
</dbReference>
<feature type="domain" description="Metallo-beta-lactamase" evidence="2">
    <location>
        <begin position="16"/>
        <end position="245"/>
    </location>
</feature>
<dbReference type="STRING" id="1406840.Q763_06200"/>
<dbReference type="Pfam" id="PF00753">
    <property type="entry name" value="Lactamase_B"/>
    <property type="match status" value="1"/>
</dbReference>
<dbReference type="GO" id="GO:0004521">
    <property type="term" value="F:RNA endonuclease activity"/>
    <property type="evidence" value="ECO:0007669"/>
    <property type="project" value="TreeGrafter"/>
</dbReference>
<feature type="domain" description="Beta-Casp" evidence="3">
    <location>
        <begin position="250"/>
        <end position="369"/>
    </location>
</feature>
<dbReference type="PANTHER" id="PTHR11203:SF37">
    <property type="entry name" value="INTEGRATOR COMPLEX SUBUNIT 11"/>
    <property type="match status" value="1"/>
</dbReference>